<sequence>MSNTNELAVILNEVIQRYIREYFNIYVPRGDFKESDASLITNDIVKEVIPTRLNMEVYAIDGSSRSIFSAGGTISISTVAVSSSNKPVYGVYPGLFGLKGLEIQKPFIALAPSSNSKGTINPYLYSSKYIMTFSLDGTPFQSTIEPERIETELRAILETEALKVLKNKGLVLVDGPLFPSYVYLPERVKTKIINERLSILDQNFIGVVKRIDKSDLLIRTLSSNKELTAKYKVDPRGFLSDEAYLYQFVRFNYNPPYPTLCIGPLVKDVNERVKVFVNYMIYPIHKYVPKFSILRIESIGKNAVDRLSSLKFTTEGIPLALAVADKTAKELSSGILRFIMFSLDRIGVQESFRNKFEVLDVV</sequence>
<name>A0A0U3HB39_9CREN</name>
<accession>A0A0U3HB39</accession>
<evidence type="ECO:0000313" key="5">
    <source>
        <dbReference type="Proteomes" id="UP000065473"/>
    </source>
</evidence>
<proteinExistence type="predicted"/>
<feature type="domain" description="NurA" evidence="1">
    <location>
        <begin position="55"/>
        <end position="330"/>
    </location>
</feature>
<evidence type="ECO:0000313" key="3">
    <source>
        <dbReference type="EMBL" id="ALU32191.1"/>
    </source>
</evidence>
<dbReference type="STRING" id="1435377.SUSAZ_00745"/>
<dbReference type="EMBL" id="CP013694">
    <property type="protein sequence ID" value="ALU29463.1"/>
    <property type="molecule type" value="Genomic_DNA"/>
</dbReference>
<gene>
    <name evidence="2" type="ORF">ATY89_05545</name>
    <name evidence="3" type="ORF">ATZ20_08565</name>
</gene>
<evidence type="ECO:0000313" key="4">
    <source>
        <dbReference type="Proteomes" id="UP000060043"/>
    </source>
</evidence>
<reference evidence="4 5" key="1">
    <citation type="submission" date="2015-12" db="EMBL/GenBank/DDBJ databases">
        <title>A stable core within a dynamic pangenome in Sulfolobus acidocaldarius.</title>
        <authorList>
            <person name="Anderson R."/>
            <person name="Kouris A."/>
            <person name="Seward C."/>
            <person name="Campbell K."/>
            <person name="Whitaker R."/>
        </authorList>
    </citation>
    <scope>NUCLEOTIDE SEQUENCE [LARGE SCALE GENOMIC DNA]</scope>
    <source>
        <strain evidence="2 5">GG12-C01-09</strain>
        <strain evidence="3 4">NG05B_CO5_07</strain>
    </source>
</reference>
<dbReference type="EMBL" id="CP013695">
    <property type="protein sequence ID" value="ALU32191.1"/>
    <property type="molecule type" value="Genomic_DNA"/>
</dbReference>
<dbReference type="AlphaFoldDB" id="A0A0U3HB39"/>
<organism evidence="3 4">
    <name type="scientific">Sulfolobus acidocaldarius</name>
    <dbReference type="NCBI Taxonomy" id="2285"/>
    <lineage>
        <taxon>Archaea</taxon>
        <taxon>Thermoproteota</taxon>
        <taxon>Thermoprotei</taxon>
        <taxon>Sulfolobales</taxon>
        <taxon>Sulfolobaceae</taxon>
        <taxon>Sulfolobus</taxon>
    </lineage>
</organism>
<evidence type="ECO:0000259" key="1">
    <source>
        <dbReference type="SMART" id="SM00933"/>
    </source>
</evidence>
<dbReference type="SMART" id="SM00933">
    <property type="entry name" value="NurA"/>
    <property type="match status" value="1"/>
</dbReference>
<dbReference type="OrthoDB" id="34419at2157"/>
<dbReference type="Proteomes" id="UP000060043">
    <property type="component" value="Chromosome"/>
</dbReference>
<dbReference type="RefSeq" id="WP_011277070.1">
    <property type="nucleotide sequence ID" value="NZ_BHWZ01000001.1"/>
</dbReference>
<evidence type="ECO:0000313" key="2">
    <source>
        <dbReference type="EMBL" id="ALU29463.1"/>
    </source>
</evidence>
<dbReference type="PaxDb" id="1435377-SUSAZ_00745"/>
<protein>
    <recommendedName>
        <fullName evidence="1">NurA domain-containing protein</fullName>
    </recommendedName>
</protein>
<dbReference type="GeneID" id="14550677"/>
<dbReference type="OMA" id="VIPFHPF"/>
<dbReference type="InterPro" id="IPR018977">
    <property type="entry name" value="NurA_domain"/>
</dbReference>
<dbReference type="Pfam" id="PF09376">
    <property type="entry name" value="NurA"/>
    <property type="match status" value="1"/>
</dbReference>
<dbReference type="Proteomes" id="UP000065473">
    <property type="component" value="Chromosome"/>
</dbReference>